<proteinExistence type="predicted"/>
<accession>A0A8S5UJ40</accession>
<organism evidence="1">
    <name type="scientific">Siphoviridae sp. ctTDf8</name>
    <dbReference type="NCBI Taxonomy" id="2825517"/>
    <lineage>
        <taxon>Viruses</taxon>
        <taxon>Duplodnaviria</taxon>
        <taxon>Heunggongvirae</taxon>
        <taxon>Uroviricota</taxon>
        <taxon>Caudoviricetes</taxon>
    </lineage>
</organism>
<reference evidence="1" key="1">
    <citation type="journal article" date="2021" name="Proc. Natl. Acad. Sci. U.S.A.">
        <title>A Catalog of Tens of Thousands of Viruses from Human Metagenomes Reveals Hidden Associations with Chronic Diseases.</title>
        <authorList>
            <person name="Tisza M.J."/>
            <person name="Buck C.B."/>
        </authorList>
    </citation>
    <scope>NUCLEOTIDE SEQUENCE</scope>
    <source>
        <strain evidence="1">CtTDf8</strain>
    </source>
</reference>
<protein>
    <submittedName>
        <fullName evidence="1">Helix-turn-helix domain protein</fullName>
    </submittedName>
</protein>
<name>A0A8S5UJ40_9CAUD</name>
<evidence type="ECO:0000313" key="1">
    <source>
        <dbReference type="EMBL" id="DAF94496.1"/>
    </source>
</evidence>
<sequence length="119" mass="14148">MGLSYAAVYQRLSRASYAKKVAMTREFDQYELDKMRDMRYRGMSLREIGEYFECDPDVISNRLKLMSVIRRDYLESGIRLKIRELREEGVPCPEIARQLDLTSAEVRYAVTWMRRHGEL</sequence>
<dbReference type="EMBL" id="BK016093">
    <property type="protein sequence ID" value="DAF94496.1"/>
    <property type="molecule type" value="Genomic_DNA"/>
</dbReference>